<dbReference type="RefSeq" id="WP_378299517.1">
    <property type="nucleotide sequence ID" value="NZ_JBHUKS010000002.1"/>
</dbReference>
<organism evidence="3 4">
    <name type="scientific">Amycolatopsis silviterrae</name>
    <dbReference type="NCBI Taxonomy" id="1656914"/>
    <lineage>
        <taxon>Bacteria</taxon>
        <taxon>Bacillati</taxon>
        <taxon>Actinomycetota</taxon>
        <taxon>Actinomycetes</taxon>
        <taxon>Pseudonocardiales</taxon>
        <taxon>Pseudonocardiaceae</taxon>
        <taxon>Amycolatopsis</taxon>
    </lineage>
</organism>
<proteinExistence type="predicted"/>
<name>A0ABW5GYF3_9PSEU</name>
<dbReference type="InterPro" id="IPR025443">
    <property type="entry name" value="DUF4307"/>
</dbReference>
<dbReference type="Pfam" id="PF14155">
    <property type="entry name" value="DUF4307"/>
    <property type="match status" value="1"/>
</dbReference>
<dbReference type="Proteomes" id="UP001597483">
    <property type="component" value="Unassembled WGS sequence"/>
</dbReference>
<reference evidence="4" key="1">
    <citation type="journal article" date="2019" name="Int. J. Syst. Evol. Microbiol.">
        <title>The Global Catalogue of Microorganisms (GCM) 10K type strain sequencing project: providing services to taxonomists for standard genome sequencing and annotation.</title>
        <authorList>
            <consortium name="The Broad Institute Genomics Platform"/>
            <consortium name="The Broad Institute Genome Sequencing Center for Infectious Disease"/>
            <person name="Wu L."/>
            <person name="Ma J."/>
        </authorList>
    </citation>
    <scope>NUCLEOTIDE SEQUENCE [LARGE SCALE GENOMIC DNA]</scope>
    <source>
        <strain evidence="4">CGMCC 4.7641</strain>
    </source>
</reference>
<keyword evidence="2" id="KW-0812">Transmembrane</keyword>
<accession>A0ABW5GYF3</accession>
<feature type="region of interest" description="Disordered" evidence="1">
    <location>
        <begin position="1"/>
        <end position="35"/>
    </location>
</feature>
<evidence type="ECO:0000313" key="3">
    <source>
        <dbReference type="EMBL" id="MFD2465986.1"/>
    </source>
</evidence>
<evidence type="ECO:0000313" key="4">
    <source>
        <dbReference type="Proteomes" id="UP001597483"/>
    </source>
</evidence>
<evidence type="ECO:0000256" key="1">
    <source>
        <dbReference type="SAM" id="MobiDB-lite"/>
    </source>
</evidence>
<dbReference type="EMBL" id="JBHUKS010000002">
    <property type="protein sequence ID" value="MFD2465986.1"/>
    <property type="molecule type" value="Genomic_DNA"/>
</dbReference>
<protein>
    <submittedName>
        <fullName evidence="3">DUF4307 domain-containing protein</fullName>
    </submittedName>
</protein>
<comment type="caution">
    <text evidence="3">The sequence shown here is derived from an EMBL/GenBank/DDBJ whole genome shotgun (WGS) entry which is preliminary data.</text>
</comment>
<sequence length="158" mass="16743">MTGGPDLPSGETVTAEGGAVPARPADRYGTAGKGKPSKRWRRWLFVAVALVVSGAIGWIYYLNLGQTPIEAERVGFEERPGDAMQVTLNVTRDDDSKPGVCVVRVRDKSGAESGRREVLVPAGAGHSRVNTVVKSIGAPVTADVFGCSYSIPRYLSTP</sequence>
<feature type="transmembrane region" description="Helical" evidence="2">
    <location>
        <begin position="43"/>
        <end position="61"/>
    </location>
</feature>
<gene>
    <name evidence="3" type="ORF">ACFSVL_01200</name>
</gene>
<keyword evidence="2" id="KW-1133">Transmembrane helix</keyword>
<keyword evidence="4" id="KW-1185">Reference proteome</keyword>
<keyword evidence="2" id="KW-0472">Membrane</keyword>
<evidence type="ECO:0000256" key="2">
    <source>
        <dbReference type="SAM" id="Phobius"/>
    </source>
</evidence>